<dbReference type="RefSeq" id="XP_003018758.1">
    <property type="nucleotide sequence ID" value="XM_003018712.1"/>
</dbReference>
<dbReference type="AlphaFoldDB" id="D4DJ54"/>
<dbReference type="GO" id="GO:0016020">
    <property type="term" value="C:membrane"/>
    <property type="evidence" value="ECO:0007669"/>
    <property type="project" value="UniProtKB-SubCell"/>
</dbReference>
<comment type="similarity">
    <text evidence="5">Belongs to the SAT4 family.</text>
</comment>
<keyword evidence="3 7" id="KW-1133">Transmembrane helix</keyword>
<gene>
    <name evidence="9" type="ORF">TRV_07220</name>
</gene>
<feature type="transmembrane region" description="Helical" evidence="7">
    <location>
        <begin position="218"/>
        <end position="237"/>
    </location>
</feature>
<organism evidence="9 10">
    <name type="scientific">Trichophyton verrucosum (strain HKI 0517)</name>
    <dbReference type="NCBI Taxonomy" id="663202"/>
    <lineage>
        <taxon>Eukaryota</taxon>
        <taxon>Fungi</taxon>
        <taxon>Dikarya</taxon>
        <taxon>Ascomycota</taxon>
        <taxon>Pezizomycotina</taxon>
        <taxon>Eurotiomycetes</taxon>
        <taxon>Eurotiomycetidae</taxon>
        <taxon>Onygenales</taxon>
        <taxon>Arthrodermataceae</taxon>
        <taxon>Trichophyton</taxon>
    </lineage>
</organism>
<dbReference type="EMBL" id="ACYE01000423">
    <property type="protein sequence ID" value="EFE38113.1"/>
    <property type="molecule type" value="Genomic_DNA"/>
</dbReference>
<dbReference type="HOGENOM" id="CLU_028200_12_8_1"/>
<feature type="transmembrane region" description="Helical" evidence="7">
    <location>
        <begin position="108"/>
        <end position="125"/>
    </location>
</feature>
<name>D4DJ54_TRIVH</name>
<keyword evidence="10" id="KW-1185">Reference proteome</keyword>
<feature type="domain" description="Rhodopsin" evidence="8">
    <location>
        <begin position="46"/>
        <end position="278"/>
    </location>
</feature>
<dbReference type="InterPro" id="IPR049326">
    <property type="entry name" value="Rhodopsin_dom_fungi"/>
</dbReference>
<comment type="subcellular location">
    <subcellularLocation>
        <location evidence="1">Membrane</location>
        <topology evidence="1">Multi-pass membrane protein</topology>
    </subcellularLocation>
</comment>
<keyword evidence="4 7" id="KW-0472">Membrane</keyword>
<evidence type="ECO:0000256" key="7">
    <source>
        <dbReference type="SAM" id="Phobius"/>
    </source>
</evidence>
<feature type="region of interest" description="Disordered" evidence="6">
    <location>
        <begin position="299"/>
        <end position="336"/>
    </location>
</feature>
<accession>D4DJ54</accession>
<evidence type="ECO:0000313" key="9">
    <source>
        <dbReference type="EMBL" id="EFE38113.1"/>
    </source>
</evidence>
<feature type="compositionally biased region" description="Polar residues" evidence="6">
    <location>
        <begin position="309"/>
        <end position="320"/>
    </location>
</feature>
<evidence type="ECO:0000256" key="5">
    <source>
        <dbReference type="ARBA" id="ARBA00038359"/>
    </source>
</evidence>
<feature type="transmembrane region" description="Helical" evidence="7">
    <location>
        <begin position="30"/>
        <end position="49"/>
    </location>
</feature>
<proteinExistence type="inferred from homology"/>
<dbReference type="Proteomes" id="UP000008383">
    <property type="component" value="Unassembled WGS sequence"/>
</dbReference>
<evidence type="ECO:0000259" key="8">
    <source>
        <dbReference type="Pfam" id="PF20684"/>
    </source>
</evidence>
<reference evidence="10" key="1">
    <citation type="journal article" date="2011" name="Genome Biol.">
        <title>Comparative and functional genomics provide insights into the pathogenicity of dermatophytic fungi.</title>
        <authorList>
            <person name="Burmester A."/>
            <person name="Shelest E."/>
            <person name="Gloeckner G."/>
            <person name="Heddergott C."/>
            <person name="Schindler S."/>
            <person name="Staib P."/>
            <person name="Heidel A."/>
            <person name="Felder M."/>
            <person name="Petzold A."/>
            <person name="Szafranski K."/>
            <person name="Feuermann M."/>
            <person name="Pedruzzi I."/>
            <person name="Priebe S."/>
            <person name="Groth M."/>
            <person name="Winkler R."/>
            <person name="Li W."/>
            <person name="Kniemeyer O."/>
            <person name="Schroeckh V."/>
            <person name="Hertweck C."/>
            <person name="Hube B."/>
            <person name="White T.C."/>
            <person name="Platzer M."/>
            <person name="Guthke R."/>
            <person name="Heitman J."/>
            <person name="Woestemeyer J."/>
            <person name="Zipfel P.F."/>
            <person name="Monod M."/>
            <person name="Brakhage A.A."/>
        </authorList>
    </citation>
    <scope>NUCLEOTIDE SEQUENCE [LARGE SCALE GENOMIC DNA]</scope>
    <source>
        <strain evidence="10">HKI 0517</strain>
    </source>
</reference>
<dbReference type="PANTHER" id="PTHR33048">
    <property type="entry name" value="PTH11-LIKE INTEGRAL MEMBRANE PROTEIN (AFU_ORTHOLOGUE AFUA_5G11245)"/>
    <property type="match status" value="1"/>
</dbReference>
<keyword evidence="2 7" id="KW-0812">Transmembrane</keyword>
<feature type="transmembrane region" description="Helical" evidence="7">
    <location>
        <begin position="257"/>
        <end position="279"/>
    </location>
</feature>
<protein>
    <submittedName>
        <fullName evidence="9">Integral membrane protein Pth11-like, putative</fullName>
    </submittedName>
</protein>
<evidence type="ECO:0000313" key="10">
    <source>
        <dbReference type="Proteomes" id="UP000008383"/>
    </source>
</evidence>
<dbReference type="KEGG" id="tve:TRV_07220"/>
<evidence type="ECO:0000256" key="3">
    <source>
        <dbReference type="ARBA" id="ARBA00022989"/>
    </source>
</evidence>
<feature type="transmembrane region" description="Helical" evidence="7">
    <location>
        <begin position="181"/>
        <end position="206"/>
    </location>
</feature>
<dbReference type="GeneID" id="9581158"/>
<evidence type="ECO:0000256" key="4">
    <source>
        <dbReference type="ARBA" id="ARBA00023136"/>
    </source>
</evidence>
<evidence type="ECO:0000256" key="1">
    <source>
        <dbReference type="ARBA" id="ARBA00004141"/>
    </source>
</evidence>
<feature type="transmembrane region" description="Helical" evidence="7">
    <location>
        <begin position="70"/>
        <end position="88"/>
    </location>
</feature>
<dbReference type="PANTHER" id="PTHR33048:SF158">
    <property type="entry name" value="MEMBRANE PROTEIN PTH11-LIKE, PUTATIVE-RELATED"/>
    <property type="match status" value="1"/>
</dbReference>
<evidence type="ECO:0000256" key="6">
    <source>
        <dbReference type="SAM" id="MobiDB-lite"/>
    </source>
</evidence>
<dbReference type="InterPro" id="IPR052337">
    <property type="entry name" value="SAT4-like"/>
</dbReference>
<feature type="transmembrane region" description="Helical" evidence="7">
    <location>
        <begin position="137"/>
        <end position="161"/>
    </location>
</feature>
<evidence type="ECO:0000256" key="2">
    <source>
        <dbReference type="ARBA" id="ARBA00022692"/>
    </source>
</evidence>
<sequence length="351" mass="38603">MATQWLGAIPPPPGVTPNIIDPPSQRSGNIALHTVCLTLATAAAAMRVYTRTIVTRTKMGADDSVSLKKIIFADTFQAYTLGIGRHLWDTPPLWVPYALKQWFTFAQYVYLILTATIKLTFLFFYRRVFSPQTLSNILITFGIVFVAVTHVAILFATIFSCSPVARAWNIAIPGRCINPTILPYLSGALSSTTDLYVLILPIYPVWNLHMKLRRKIKLLGVFGLGIFAVAASLVRLAETPILQSNPDATWNISRLAVWAVIEANVGIFCGCLLLLPAFLDRHLPKSIASSIKGLFSTSNSRKLEKGGSSDASSKQYSWPNSTHSHKVSVSTSSKRHSYLELNPSNSVHDAV</sequence>
<dbReference type="Pfam" id="PF20684">
    <property type="entry name" value="Fung_rhodopsin"/>
    <property type="match status" value="1"/>
</dbReference>
<dbReference type="OrthoDB" id="444631at2759"/>
<comment type="caution">
    <text evidence="9">The sequence shown here is derived from an EMBL/GenBank/DDBJ whole genome shotgun (WGS) entry which is preliminary data.</text>
</comment>